<protein>
    <submittedName>
        <fullName evidence="1">Uncharacterized protein</fullName>
    </submittedName>
</protein>
<dbReference type="STRING" id="948102.BKG76_09660"/>
<proteinExistence type="predicted"/>
<comment type="caution">
    <text evidence="1">The sequence shown here is derived from an EMBL/GenBank/DDBJ whole genome shotgun (WGS) entry which is preliminary data.</text>
</comment>
<evidence type="ECO:0000313" key="2">
    <source>
        <dbReference type="Proteomes" id="UP000179616"/>
    </source>
</evidence>
<dbReference type="Proteomes" id="UP000179616">
    <property type="component" value="Unassembled WGS sequence"/>
</dbReference>
<reference evidence="1 2" key="1">
    <citation type="submission" date="2016-10" db="EMBL/GenBank/DDBJ databases">
        <title>Evaluation of Human, Veterinary and Environmental Mycobacterium chelonae Isolates by Core Genome Phylogenomic Analysis, Targeted Gene Comparison, and Anti-microbial Susceptibility Patterns: A Tale of Mistaken Identities.</title>
        <authorList>
            <person name="Fogelson S.B."/>
            <person name="Camus A.C."/>
            <person name="Lorenz W."/>
            <person name="Vasireddy R."/>
            <person name="Vasireddy S."/>
            <person name="Smith T."/>
            <person name="Brown-Elliott B.A."/>
            <person name="Wallace R.J.Jr."/>
            <person name="Hasan N.A."/>
            <person name="Reischl U."/>
            <person name="Sanchez S."/>
        </authorList>
    </citation>
    <scope>NUCLEOTIDE SEQUENCE [LARGE SCALE GENOMIC DNA]</scope>
    <source>
        <strain evidence="1 2">1559</strain>
    </source>
</reference>
<evidence type="ECO:0000313" key="1">
    <source>
        <dbReference type="EMBL" id="OHU20983.1"/>
    </source>
</evidence>
<organism evidence="1 2">
    <name type="scientific">Mycobacteroides franklinii</name>
    <dbReference type="NCBI Taxonomy" id="948102"/>
    <lineage>
        <taxon>Bacteria</taxon>
        <taxon>Bacillati</taxon>
        <taxon>Actinomycetota</taxon>
        <taxon>Actinomycetes</taxon>
        <taxon>Mycobacteriales</taxon>
        <taxon>Mycobacteriaceae</taxon>
        <taxon>Mycobacteroides</taxon>
    </lineage>
</organism>
<gene>
    <name evidence="1" type="ORF">BKG76_09660</name>
</gene>
<name>A0A1S1L775_9MYCO</name>
<dbReference type="EMBL" id="MLIK01000019">
    <property type="protein sequence ID" value="OHU20983.1"/>
    <property type="molecule type" value="Genomic_DNA"/>
</dbReference>
<accession>A0A1S1L775</accession>
<sequence>MPDGLNRQLELAYTTFHMALATTNLEIKYILFVTAIEALIADTKPEKDDKTLVAALKNLQGEVMGSERWDTQVRDQIAKVLEEAQKKSILRLGKDLAGKLDPKKYDGKSARKFFDENYAGRSAIVHGNTTETERPEPAEIARRLPHLREFVLDLLARESATAQRTNNAREASDILQPPT</sequence>
<dbReference type="AlphaFoldDB" id="A0A1S1L775"/>